<dbReference type="GO" id="GO:0005615">
    <property type="term" value="C:extracellular space"/>
    <property type="evidence" value="ECO:0007669"/>
    <property type="project" value="InterPro"/>
</dbReference>
<accession>A0AA38W1W4</accession>
<dbReference type="InterPro" id="IPR006040">
    <property type="entry name" value="Allergen_Ole_e_I_CS"/>
</dbReference>
<reference evidence="4" key="1">
    <citation type="submission" date="2023-03" db="EMBL/GenBank/DDBJ databases">
        <title>Chromosome-scale reference genome and RAD-based genetic map of yellow starthistle (Centaurea solstitialis) reveal putative structural variation and QTLs associated with invader traits.</title>
        <authorList>
            <person name="Reatini B."/>
            <person name="Cang F.A."/>
            <person name="Jiang Q."/>
            <person name="Mckibben M.T.W."/>
            <person name="Barker M.S."/>
            <person name="Rieseberg L.H."/>
            <person name="Dlugosch K.M."/>
        </authorList>
    </citation>
    <scope>NUCLEOTIDE SEQUENCE</scope>
    <source>
        <strain evidence="4">CAN-66</strain>
        <tissue evidence="4">Leaf</tissue>
    </source>
</reference>
<evidence type="ECO:0000313" key="4">
    <source>
        <dbReference type="EMBL" id="KAJ9543317.1"/>
    </source>
</evidence>
<dbReference type="EMBL" id="JARYMX010000006">
    <property type="protein sequence ID" value="KAJ9543317.1"/>
    <property type="molecule type" value="Genomic_DNA"/>
</dbReference>
<protein>
    <submittedName>
        <fullName evidence="4">Uncharacterized protein</fullName>
    </submittedName>
</protein>
<feature type="region of interest" description="Disordered" evidence="3">
    <location>
        <begin position="59"/>
        <end position="92"/>
    </location>
</feature>
<evidence type="ECO:0000256" key="3">
    <source>
        <dbReference type="SAM" id="MobiDB-lite"/>
    </source>
</evidence>
<dbReference type="PROSITE" id="PS00925">
    <property type="entry name" value="OLEEI"/>
    <property type="match status" value="1"/>
</dbReference>
<feature type="compositionally biased region" description="Basic and acidic residues" evidence="3">
    <location>
        <begin position="168"/>
        <end position="177"/>
    </location>
</feature>
<comment type="caution">
    <text evidence="4">The sequence shown here is derived from an EMBL/GenBank/DDBJ whole genome shotgun (WGS) entry which is preliminary data.</text>
</comment>
<evidence type="ECO:0000256" key="1">
    <source>
        <dbReference type="ARBA" id="ARBA00010049"/>
    </source>
</evidence>
<keyword evidence="2" id="KW-1015">Disulfide bond</keyword>
<evidence type="ECO:0000313" key="5">
    <source>
        <dbReference type="Proteomes" id="UP001172457"/>
    </source>
</evidence>
<comment type="similarity">
    <text evidence="1">Belongs to the Ole e I family.</text>
</comment>
<evidence type="ECO:0000256" key="2">
    <source>
        <dbReference type="ARBA" id="ARBA00023157"/>
    </source>
</evidence>
<dbReference type="AlphaFoldDB" id="A0AA38W1W4"/>
<proteinExistence type="inferred from homology"/>
<gene>
    <name evidence="4" type="ORF">OSB04_023024</name>
</gene>
<name>A0AA38W1W4_9ASTR</name>
<dbReference type="PANTHER" id="PTHR31614:SF2">
    <property type="entry name" value="F28N24.16 PROTEIN"/>
    <property type="match status" value="1"/>
</dbReference>
<feature type="compositionally biased region" description="Gly residues" evidence="3">
    <location>
        <begin position="82"/>
        <end position="92"/>
    </location>
</feature>
<organism evidence="4 5">
    <name type="scientific">Centaurea solstitialis</name>
    <name type="common">yellow star-thistle</name>
    <dbReference type="NCBI Taxonomy" id="347529"/>
    <lineage>
        <taxon>Eukaryota</taxon>
        <taxon>Viridiplantae</taxon>
        <taxon>Streptophyta</taxon>
        <taxon>Embryophyta</taxon>
        <taxon>Tracheophyta</taxon>
        <taxon>Spermatophyta</taxon>
        <taxon>Magnoliopsida</taxon>
        <taxon>eudicotyledons</taxon>
        <taxon>Gunneridae</taxon>
        <taxon>Pentapetalae</taxon>
        <taxon>asterids</taxon>
        <taxon>campanulids</taxon>
        <taxon>Asterales</taxon>
        <taxon>Asteraceae</taxon>
        <taxon>Carduoideae</taxon>
        <taxon>Cardueae</taxon>
        <taxon>Centaureinae</taxon>
        <taxon>Centaurea</taxon>
    </lineage>
</organism>
<dbReference type="InterPro" id="IPR006041">
    <property type="entry name" value="Pollen_Ole_e1_allergen"/>
</dbReference>
<feature type="compositionally biased region" description="Low complexity" evidence="3">
    <location>
        <begin position="59"/>
        <end position="78"/>
    </location>
</feature>
<dbReference type="Pfam" id="PF01190">
    <property type="entry name" value="Pollen_Ole_e_1"/>
    <property type="match status" value="1"/>
</dbReference>
<keyword evidence="5" id="KW-1185">Reference proteome</keyword>
<dbReference type="PANTHER" id="PTHR31614">
    <property type="entry name" value="PROTEIN DOWNSTREAM OF FLC-RELATED"/>
    <property type="match status" value="1"/>
</dbReference>
<dbReference type="Proteomes" id="UP001172457">
    <property type="component" value="Chromosome 6"/>
</dbReference>
<feature type="region of interest" description="Disordered" evidence="3">
    <location>
        <begin position="168"/>
        <end position="191"/>
    </location>
</feature>
<sequence>MPSFSFDNLTTTTVAATTAFSTPSFYIIKIKKMSTSTATTVVSLIYILLSISGATAAGHGSKSASSPNSAPAPSPSHHGAGGRKGGGGGGGKGESFMVEGKVYCDPCRIQFPTKISYPVPNAKVTLSCRERENSAETVVMEATSDSNGMYNITASGDHEEEICEVSVKESPDKKCPEVMDDDSNSRVSLTDKNGVRGKTRIANPIGFMAKDIDPRCKDILAELGIMVY</sequence>